<gene>
    <name evidence="3" type="ORF">UXM345_LOCUS15783</name>
    <name evidence="2" type="ORF">XDN619_LOCUS17283</name>
</gene>
<accession>A0A819ND65</accession>
<organism evidence="3 4">
    <name type="scientific">Rotaria magnacalcarata</name>
    <dbReference type="NCBI Taxonomy" id="392030"/>
    <lineage>
        <taxon>Eukaryota</taxon>
        <taxon>Metazoa</taxon>
        <taxon>Spiralia</taxon>
        <taxon>Gnathifera</taxon>
        <taxon>Rotifera</taxon>
        <taxon>Eurotatoria</taxon>
        <taxon>Bdelloidea</taxon>
        <taxon>Philodinida</taxon>
        <taxon>Philodinidae</taxon>
        <taxon>Rotaria</taxon>
    </lineage>
</organism>
<name>A0A819ND65_9BILA</name>
<sequence length="241" mass="27762">MEIDSSNVNDDSIIIHAPTLDPDLILPPQIINNLKVCTGELWSLQDAVVYIFQQYLSKRDTLRKWSIGLDNRLTNSKRSSTHHRSKLIKYAAYDCLSLAQLVIFMYQSQLSTASTCIQYSEMSGEYLIIRDNDFYDFFFTTNQPSDSHVIDEYPITMMAVHEIDERCPIPSPDIITLGTIPSDLIPYIETTPSDTNLHLDTTTSHSNKNASHRTRKQSSIARQKRNKKSSLRHRRNRYIFS</sequence>
<dbReference type="Proteomes" id="UP000663842">
    <property type="component" value="Unassembled WGS sequence"/>
</dbReference>
<feature type="compositionally biased region" description="Polar residues" evidence="1">
    <location>
        <begin position="196"/>
        <end position="209"/>
    </location>
</feature>
<feature type="region of interest" description="Disordered" evidence="1">
    <location>
        <begin position="196"/>
        <end position="241"/>
    </location>
</feature>
<dbReference type="Proteomes" id="UP000663887">
    <property type="component" value="Unassembled WGS sequence"/>
</dbReference>
<dbReference type="AlphaFoldDB" id="A0A819ND65"/>
<protein>
    <submittedName>
        <fullName evidence="3">Uncharacterized protein</fullName>
    </submittedName>
</protein>
<reference evidence="3" key="1">
    <citation type="submission" date="2021-02" db="EMBL/GenBank/DDBJ databases">
        <authorList>
            <person name="Nowell W R."/>
        </authorList>
    </citation>
    <scope>NUCLEOTIDE SEQUENCE</scope>
</reference>
<feature type="compositionally biased region" description="Basic residues" evidence="1">
    <location>
        <begin position="210"/>
        <end position="241"/>
    </location>
</feature>
<evidence type="ECO:0000256" key="1">
    <source>
        <dbReference type="SAM" id="MobiDB-lite"/>
    </source>
</evidence>
<dbReference type="EMBL" id="CAJNRG010007314">
    <property type="protein sequence ID" value="CAF2093895.1"/>
    <property type="molecule type" value="Genomic_DNA"/>
</dbReference>
<proteinExistence type="predicted"/>
<evidence type="ECO:0000313" key="4">
    <source>
        <dbReference type="Proteomes" id="UP000663842"/>
    </source>
</evidence>
<comment type="caution">
    <text evidence="3">The sequence shown here is derived from an EMBL/GenBank/DDBJ whole genome shotgun (WGS) entry which is preliminary data.</text>
</comment>
<evidence type="ECO:0000313" key="2">
    <source>
        <dbReference type="EMBL" id="CAF2093895.1"/>
    </source>
</evidence>
<dbReference type="EMBL" id="CAJOBF010001906">
    <property type="protein sequence ID" value="CAF3994122.1"/>
    <property type="molecule type" value="Genomic_DNA"/>
</dbReference>
<evidence type="ECO:0000313" key="3">
    <source>
        <dbReference type="EMBL" id="CAF3994122.1"/>
    </source>
</evidence>